<evidence type="ECO:0000256" key="4">
    <source>
        <dbReference type="ARBA" id="ARBA00022475"/>
    </source>
</evidence>
<dbReference type="PANTHER" id="PTHR43065">
    <property type="entry name" value="SENSOR HISTIDINE KINASE"/>
    <property type="match status" value="1"/>
</dbReference>
<dbReference type="InterPro" id="IPR013655">
    <property type="entry name" value="PAS_fold_3"/>
</dbReference>
<dbReference type="SUPFAM" id="SSF55874">
    <property type="entry name" value="ATPase domain of HSP90 chaperone/DNA topoisomerase II/histidine kinase"/>
    <property type="match status" value="1"/>
</dbReference>
<dbReference type="InterPro" id="IPR000700">
    <property type="entry name" value="PAS-assoc_C"/>
</dbReference>
<dbReference type="CDD" id="cd18774">
    <property type="entry name" value="PDC2_HK_sensor"/>
    <property type="match status" value="1"/>
</dbReference>
<keyword evidence="5 9" id="KW-0597">Phosphoprotein</keyword>
<proteinExistence type="predicted"/>
<gene>
    <name evidence="15" type="ORF">GR328_00480</name>
</gene>
<evidence type="ECO:0000259" key="12">
    <source>
        <dbReference type="PROSITE" id="PS50110"/>
    </source>
</evidence>
<dbReference type="PRINTS" id="PR00344">
    <property type="entry name" value="BCTRLSENSOR"/>
</dbReference>
<keyword evidence="7" id="KW-1133">Transmembrane helix</keyword>
<protein>
    <recommendedName>
        <fullName evidence="3">histidine kinase</fullName>
        <ecNumber evidence="3">2.7.13.3</ecNumber>
    </recommendedName>
</protein>
<name>A0A7X3MMY0_9HYPH</name>
<sequence length="1018" mass="110752">MALALPILLFVGHILWQFAHAERSRLEGDALTAARVIAADVDRELTGLRSALGVLVYSQSLQVGDLDAFHRQVTEANLRNGINVVLRTPDGQQVVNSRLPRGAALPRGSLPGDKATTELRRPVVSDLFTGAVSELPLFAITAPVMRNQEVVYLLSISGSVDRIQELTKQEGVPEGWTVAVVDRRGRILARNTRHKEFVGKPATRDLQENTNGPEGTWRGFTIDGQPVFGAYARSQLSDWRIAVGVRDTELAAPLTRSLGYLGGLGAGLALLSAALAWLFGRHITIPMEILAAQATALGRGEKVSPLNTSLREMAKVGDALAMASSGLRERERERDQAEAALRASEERFRFAFEAAGGVGSWDWDVVNDRVHASETFAKLFGVDQQRAVKGIPLSDFVAGIHPEDRSAVGAEIERALANGADLAAEYRVVGQDGLTRWIAARGRCYLDQTGKPLRFPGIAIDVTDRKRTEEALAASERRLQAILETVPVGIIIADAPTGRVIGGNAQVERIFGHPALPSEDLEDYRDWMGFHPDGRRVQPIEYPMSRVLRGEEERSELEILYQRGDGRRAWLRLMGAPIRDEAGRIIAGVVACLDVDREKRAEEALRSLNATLEQRIAEAIAERERVEAQLRQAQKMEAVGRLTGGVAHDFNNLLTVITGNLDMLRRKVENTGDPRLVRNVDNAVEGARRAAQLTHRLLAFSRQSPLQPEIVDLNKIASGMSELLRRTIGETIAIETVLAGGLWRTEVDPNQLESAILNLAVNARDAMPEGGKLTLETANAYLDEAYSASTAGEVKPGQYVMVSMSDTGSGMTPEVQAKVFEPFFTTKPVGKGTGLGLAQVYGFARQSGGHAAIYSEPGQGTTVKLYFPRVTRTAAEDVPVGEELSGKQAARMAGQTILVVEDEVMVRDFSVSVLEEVGYRVLAAGDAAKALELIEANREEIDLLLTDVVLTGSMDGRKVAEAALRIRPDLKVLFTTGYTRNAIIHHGRLDDGVQLITKPFSAGSLVERVGRMLEEGQG</sequence>
<dbReference type="InterPro" id="IPR000014">
    <property type="entry name" value="PAS"/>
</dbReference>
<keyword evidence="8" id="KW-0472">Membrane</keyword>
<dbReference type="SMART" id="SM00091">
    <property type="entry name" value="PAS"/>
    <property type="match status" value="2"/>
</dbReference>
<dbReference type="RefSeq" id="WP_160882571.1">
    <property type="nucleotide sequence ID" value="NZ_WURB01000001.1"/>
</dbReference>
<dbReference type="InterPro" id="IPR033479">
    <property type="entry name" value="dCache_1"/>
</dbReference>
<dbReference type="Gene3D" id="2.10.70.100">
    <property type="match status" value="1"/>
</dbReference>
<dbReference type="Gene3D" id="3.30.450.20">
    <property type="entry name" value="PAS domain"/>
    <property type="match status" value="3"/>
</dbReference>
<accession>A0A7X3MMY0</accession>
<dbReference type="InterPro" id="IPR035965">
    <property type="entry name" value="PAS-like_dom_sf"/>
</dbReference>
<dbReference type="InterPro" id="IPR011006">
    <property type="entry name" value="CheY-like_superfamily"/>
</dbReference>
<dbReference type="PROSITE" id="PS50113">
    <property type="entry name" value="PAC"/>
    <property type="match status" value="2"/>
</dbReference>
<dbReference type="InterPro" id="IPR001610">
    <property type="entry name" value="PAC"/>
</dbReference>
<dbReference type="EC" id="2.7.13.3" evidence="3"/>
<dbReference type="SMART" id="SM00086">
    <property type="entry name" value="PAC"/>
    <property type="match status" value="2"/>
</dbReference>
<dbReference type="EMBL" id="WURB01000001">
    <property type="protein sequence ID" value="MXQ09953.1"/>
    <property type="molecule type" value="Genomic_DNA"/>
</dbReference>
<feature type="coiled-coil region" evidence="10">
    <location>
        <begin position="595"/>
        <end position="636"/>
    </location>
</feature>
<reference evidence="15 16" key="1">
    <citation type="submission" date="2019-12" db="EMBL/GenBank/DDBJ databases">
        <authorList>
            <person name="Yuan C.-G."/>
        </authorList>
    </citation>
    <scope>NUCLEOTIDE SEQUENCE [LARGE SCALE GENOMIC DNA]</scope>
    <source>
        <strain evidence="15 16">KCTC 23863</strain>
    </source>
</reference>
<dbReference type="SMART" id="SM00388">
    <property type="entry name" value="HisKA"/>
    <property type="match status" value="1"/>
</dbReference>
<evidence type="ECO:0000259" key="13">
    <source>
        <dbReference type="PROSITE" id="PS50112"/>
    </source>
</evidence>
<dbReference type="InterPro" id="IPR005467">
    <property type="entry name" value="His_kinase_dom"/>
</dbReference>
<dbReference type="Proteomes" id="UP000436483">
    <property type="component" value="Unassembled WGS sequence"/>
</dbReference>
<feature type="domain" description="Histidine kinase" evidence="11">
    <location>
        <begin position="645"/>
        <end position="871"/>
    </location>
</feature>
<reference evidence="15 16" key="2">
    <citation type="submission" date="2020-01" db="EMBL/GenBank/DDBJ databases">
        <title>Microvirga sp. nov., an arsenate reduction bacterium isolated from Tibet hotspring sediments.</title>
        <authorList>
            <person name="Xian W.-D."/>
            <person name="Li W.-J."/>
        </authorList>
    </citation>
    <scope>NUCLEOTIDE SEQUENCE [LARGE SCALE GENOMIC DNA]</scope>
    <source>
        <strain evidence="15 16">KCTC 23863</strain>
    </source>
</reference>
<feature type="modified residue" description="4-aspartylphosphate" evidence="9">
    <location>
        <position position="947"/>
    </location>
</feature>
<dbReference type="PANTHER" id="PTHR43065:SF49">
    <property type="entry name" value="HISTIDINE KINASE"/>
    <property type="match status" value="1"/>
</dbReference>
<keyword evidence="6" id="KW-0812">Transmembrane</keyword>
<comment type="subcellular location">
    <subcellularLocation>
        <location evidence="2">Cell membrane</location>
        <topology evidence="2">Multi-pass membrane protein</topology>
    </subcellularLocation>
</comment>
<evidence type="ECO:0000256" key="2">
    <source>
        <dbReference type="ARBA" id="ARBA00004651"/>
    </source>
</evidence>
<evidence type="ECO:0000256" key="9">
    <source>
        <dbReference type="PROSITE-ProRule" id="PRU00169"/>
    </source>
</evidence>
<evidence type="ECO:0000256" key="8">
    <source>
        <dbReference type="ARBA" id="ARBA00023136"/>
    </source>
</evidence>
<dbReference type="CDD" id="cd00130">
    <property type="entry name" value="PAS"/>
    <property type="match status" value="2"/>
</dbReference>
<dbReference type="SMART" id="SM00448">
    <property type="entry name" value="REC"/>
    <property type="match status" value="1"/>
</dbReference>
<evidence type="ECO:0000259" key="11">
    <source>
        <dbReference type="PROSITE" id="PS50109"/>
    </source>
</evidence>
<evidence type="ECO:0000256" key="5">
    <source>
        <dbReference type="ARBA" id="ARBA00022553"/>
    </source>
</evidence>
<dbReference type="InterPro" id="IPR003594">
    <property type="entry name" value="HATPase_dom"/>
</dbReference>
<organism evidence="15 16">
    <name type="scientific">Microvirga makkahensis</name>
    <dbReference type="NCBI Taxonomy" id="1128670"/>
    <lineage>
        <taxon>Bacteria</taxon>
        <taxon>Pseudomonadati</taxon>
        <taxon>Pseudomonadota</taxon>
        <taxon>Alphaproteobacteria</taxon>
        <taxon>Hyphomicrobiales</taxon>
        <taxon>Methylobacteriaceae</taxon>
        <taxon>Microvirga</taxon>
    </lineage>
</organism>
<dbReference type="SUPFAM" id="SSF55785">
    <property type="entry name" value="PYP-like sensor domain (PAS domain)"/>
    <property type="match status" value="2"/>
</dbReference>
<dbReference type="Pfam" id="PF00072">
    <property type="entry name" value="Response_reg"/>
    <property type="match status" value="1"/>
</dbReference>
<dbReference type="SMART" id="SM00387">
    <property type="entry name" value="HATPase_c"/>
    <property type="match status" value="1"/>
</dbReference>
<dbReference type="InterPro" id="IPR001789">
    <property type="entry name" value="Sig_transdc_resp-reg_receiver"/>
</dbReference>
<dbReference type="Pfam" id="PF02743">
    <property type="entry name" value="dCache_1"/>
    <property type="match status" value="1"/>
</dbReference>
<keyword evidence="16" id="KW-1185">Reference proteome</keyword>
<dbReference type="SUPFAM" id="SSF47384">
    <property type="entry name" value="Homodimeric domain of signal transducing histidine kinase"/>
    <property type="match status" value="1"/>
</dbReference>
<comment type="catalytic activity">
    <reaction evidence="1">
        <text>ATP + protein L-histidine = ADP + protein N-phospho-L-histidine.</text>
        <dbReference type="EC" id="2.7.13.3"/>
    </reaction>
</comment>
<dbReference type="NCBIfam" id="TIGR00229">
    <property type="entry name" value="sensory_box"/>
    <property type="match status" value="2"/>
</dbReference>
<dbReference type="Pfam" id="PF02518">
    <property type="entry name" value="HATPase_c"/>
    <property type="match status" value="1"/>
</dbReference>
<dbReference type="PROSITE" id="PS50112">
    <property type="entry name" value="PAS"/>
    <property type="match status" value="2"/>
</dbReference>
<comment type="caution">
    <text evidence="15">The sequence shown here is derived from an EMBL/GenBank/DDBJ whole genome shotgun (WGS) entry which is preliminary data.</text>
</comment>
<keyword evidence="10" id="KW-0175">Coiled coil</keyword>
<feature type="domain" description="Response regulatory" evidence="12">
    <location>
        <begin position="896"/>
        <end position="1013"/>
    </location>
</feature>
<dbReference type="GO" id="GO:0005886">
    <property type="term" value="C:plasma membrane"/>
    <property type="evidence" value="ECO:0007669"/>
    <property type="project" value="UniProtKB-SubCell"/>
</dbReference>
<dbReference type="OrthoDB" id="9796100at2"/>
<feature type="domain" description="PAS" evidence="13">
    <location>
        <begin position="475"/>
        <end position="512"/>
    </location>
</feature>
<feature type="domain" description="PAC" evidence="14">
    <location>
        <begin position="555"/>
        <end position="607"/>
    </location>
</feature>
<evidence type="ECO:0000313" key="16">
    <source>
        <dbReference type="Proteomes" id="UP000436483"/>
    </source>
</evidence>
<evidence type="ECO:0000256" key="7">
    <source>
        <dbReference type="ARBA" id="ARBA00022989"/>
    </source>
</evidence>
<evidence type="ECO:0000313" key="15">
    <source>
        <dbReference type="EMBL" id="MXQ09953.1"/>
    </source>
</evidence>
<feature type="domain" description="PAS" evidence="13">
    <location>
        <begin position="344"/>
        <end position="419"/>
    </location>
</feature>
<dbReference type="Gene3D" id="1.10.287.130">
    <property type="match status" value="1"/>
</dbReference>
<evidence type="ECO:0000256" key="6">
    <source>
        <dbReference type="ARBA" id="ARBA00022692"/>
    </source>
</evidence>
<evidence type="ECO:0000256" key="1">
    <source>
        <dbReference type="ARBA" id="ARBA00000085"/>
    </source>
</evidence>
<dbReference type="AlphaFoldDB" id="A0A7X3MMY0"/>
<dbReference type="Gene3D" id="3.30.565.10">
    <property type="entry name" value="Histidine kinase-like ATPase, C-terminal domain"/>
    <property type="match status" value="1"/>
</dbReference>
<dbReference type="PROSITE" id="PS50109">
    <property type="entry name" value="HIS_KIN"/>
    <property type="match status" value="1"/>
</dbReference>
<dbReference type="CDD" id="cd00082">
    <property type="entry name" value="HisKA"/>
    <property type="match status" value="1"/>
</dbReference>
<feature type="domain" description="PAC" evidence="14">
    <location>
        <begin position="422"/>
        <end position="474"/>
    </location>
</feature>
<keyword evidence="4" id="KW-1003">Cell membrane</keyword>
<dbReference type="Pfam" id="PF08447">
    <property type="entry name" value="PAS_3"/>
    <property type="match status" value="1"/>
</dbReference>
<dbReference type="InterPro" id="IPR036097">
    <property type="entry name" value="HisK_dim/P_sf"/>
</dbReference>
<evidence type="ECO:0000256" key="10">
    <source>
        <dbReference type="SAM" id="Coils"/>
    </source>
</evidence>
<dbReference type="Gene3D" id="3.40.50.2300">
    <property type="match status" value="1"/>
</dbReference>
<dbReference type="InterPro" id="IPR004358">
    <property type="entry name" value="Sig_transdc_His_kin-like_C"/>
</dbReference>
<dbReference type="InterPro" id="IPR013656">
    <property type="entry name" value="PAS_4"/>
</dbReference>
<dbReference type="Pfam" id="PF08448">
    <property type="entry name" value="PAS_4"/>
    <property type="match status" value="1"/>
</dbReference>
<dbReference type="GO" id="GO:0000155">
    <property type="term" value="F:phosphorelay sensor kinase activity"/>
    <property type="evidence" value="ECO:0007669"/>
    <property type="project" value="InterPro"/>
</dbReference>
<dbReference type="PROSITE" id="PS50110">
    <property type="entry name" value="RESPONSE_REGULATORY"/>
    <property type="match status" value="1"/>
</dbReference>
<dbReference type="Pfam" id="PF00512">
    <property type="entry name" value="HisKA"/>
    <property type="match status" value="1"/>
</dbReference>
<evidence type="ECO:0000256" key="3">
    <source>
        <dbReference type="ARBA" id="ARBA00012438"/>
    </source>
</evidence>
<evidence type="ECO:0000259" key="14">
    <source>
        <dbReference type="PROSITE" id="PS50113"/>
    </source>
</evidence>
<dbReference type="SUPFAM" id="SSF52172">
    <property type="entry name" value="CheY-like"/>
    <property type="match status" value="1"/>
</dbReference>
<dbReference type="InterPro" id="IPR036890">
    <property type="entry name" value="HATPase_C_sf"/>
</dbReference>
<dbReference type="InterPro" id="IPR003661">
    <property type="entry name" value="HisK_dim/P_dom"/>
</dbReference>